<keyword evidence="2" id="KW-1185">Reference proteome</keyword>
<reference evidence="1" key="1">
    <citation type="submission" date="2021-06" db="EMBL/GenBank/DDBJ databases">
        <authorList>
            <person name="Kallberg Y."/>
            <person name="Tangrot J."/>
            <person name="Rosling A."/>
        </authorList>
    </citation>
    <scope>NUCLEOTIDE SEQUENCE</scope>
    <source>
        <strain evidence="1">AU212A</strain>
    </source>
</reference>
<dbReference type="EMBL" id="CAJVPM010009672">
    <property type="protein sequence ID" value="CAG8566147.1"/>
    <property type="molecule type" value="Genomic_DNA"/>
</dbReference>
<organism evidence="1 2">
    <name type="scientific">Scutellospora calospora</name>
    <dbReference type="NCBI Taxonomy" id="85575"/>
    <lineage>
        <taxon>Eukaryota</taxon>
        <taxon>Fungi</taxon>
        <taxon>Fungi incertae sedis</taxon>
        <taxon>Mucoromycota</taxon>
        <taxon>Glomeromycotina</taxon>
        <taxon>Glomeromycetes</taxon>
        <taxon>Diversisporales</taxon>
        <taxon>Gigasporaceae</taxon>
        <taxon>Scutellospora</taxon>
    </lineage>
</organism>
<feature type="non-terminal residue" evidence="1">
    <location>
        <position position="1"/>
    </location>
</feature>
<name>A0ACA9M4V7_9GLOM</name>
<dbReference type="Proteomes" id="UP000789860">
    <property type="component" value="Unassembled WGS sequence"/>
</dbReference>
<accession>A0ACA9M4V7</accession>
<protein>
    <submittedName>
        <fullName evidence="1">11709_t:CDS:1</fullName>
    </submittedName>
</protein>
<comment type="caution">
    <text evidence="1">The sequence shown here is derived from an EMBL/GenBank/DDBJ whole genome shotgun (WGS) entry which is preliminary data.</text>
</comment>
<evidence type="ECO:0000313" key="1">
    <source>
        <dbReference type="EMBL" id="CAG8566147.1"/>
    </source>
</evidence>
<evidence type="ECO:0000313" key="2">
    <source>
        <dbReference type="Proteomes" id="UP000789860"/>
    </source>
</evidence>
<sequence length="183" mass="21265">ITYAIKQYVHVGYEITKGSDIVATTYNLAAPAYFSPIAIASLCNKELHHSEPKVLTYTELCSKWIIALPKPQKIEDTMIIDTTRDNNMKEVQDTCIVIEHTSNIDFPWNKEWALYKNLVYGNRDRSKQMSDTVKKMLEQMFLQRNIHAKDRINAANMYSRLKEFADNRELEQDEISKVSTIQE</sequence>
<proteinExistence type="predicted"/>
<gene>
    <name evidence="1" type="ORF">SCALOS_LOCUS5680</name>
</gene>